<protein>
    <submittedName>
        <fullName evidence="1">Uncharacterized protein</fullName>
    </submittedName>
</protein>
<gene>
    <name evidence="1" type="ORF">HPP92_014571</name>
</gene>
<dbReference type="EMBL" id="JADCNM010000007">
    <property type="protein sequence ID" value="KAG0474885.1"/>
    <property type="molecule type" value="Genomic_DNA"/>
</dbReference>
<organism evidence="1 2">
    <name type="scientific">Vanilla planifolia</name>
    <name type="common">Vanilla</name>
    <dbReference type="NCBI Taxonomy" id="51239"/>
    <lineage>
        <taxon>Eukaryota</taxon>
        <taxon>Viridiplantae</taxon>
        <taxon>Streptophyta</taxon>
        <taxon>Embryophyta</taxon>
        <taxon>Tracheophyta</taxon>
        <taxon>Spermatophyta</taxon>
        <taxon>Magnoliopsida</taxon>
        <taxon>Liliopsida</taxon>
        <taxon>Asparagales</taxon>
        <taxon>Orchidaceae</taxon>
        <taxon>Vanilloideae</taxon>
        <taxon>Vanilleae</taxon>
        <taxon>Vanilla</taxon>
    </lineage>
</organism>
<name>A0A835QR77_VANPL</name>
<evidence type="ECO:0000313" key="1">
    <source>
        <dbReference type="EMBL" id="KAG0474885.1"/>
    </source>
</evidence>
<evidence type="ECO:0000313" key="2">
    <source>
        <dbReference type="Proteomes" id="UP000639772"/>
    </source>
</evidence>
<comment type="caution">
    <text evidence="1">The sequence shown here is derived from an EMBL/GenBank/DDBJ whole genome shotgun (WGS) entry which is preliminary data.</text>
</comment>
<dbReference type="Proteomes" id="UP000639772">
    <property type="component" value="Chromosome 7"/>
</dbReference>
<accession>A0A835QR77</accession>
<dbReference type="AlphaFoldDB" id="A0A835QR77"/>
<sequence length="95" mass="10498">MPNWPGALHHRRAVIVNVTNKKAAGVALHPGALALDSPLIDRLKEGSDLVLLAESKLGLVHPREGKGSLVPRLEVRIRRIEVRRAQRLRLLVVVL</sequence>
<proteinExistence type="predicted"/>
<reference evidence="1 2" key="1">
    <citation type="journal article" date="2020" name="Nat. Food">
        <title>A phased Vanilla planifolia genome enables genetic improvement of flavour and production.</title>
        <authorList>
            <person name="Hasing T."/>
            <person name="Tang H."/>
            <person name="Brym M."/>
            <person name="Khazi F."/>
            <person name="Huang T."/>
            <person name="Chambers A.H."/>
        </authorList>
    </citation>
    <scope>NUCLEOTIDE SEQUENCE [LARGE SCALE GENOMIC DNA]</scope>
    <source>
        <tissue evidence="1">Leaf</tissue>
    </source>
</reference>